<accession>A0A0N5A2K6</accession>
<dbReference type="WBParaSite" id="PTRK_0001586850.1">
    <property type="protein sequence ID" value="PTRK_0001586850.1"/>
    <property type="gene ID" value="PTRK_0001586850"/>
</dbReference>
<proteinExistence type="predicted"/>
<dbReference type="AlphaFoldDB" id="A0A0N5A2K6"/>
<evidence type="ECO:0000313" key="2">
    <source>
        <dbReference type="Proteomes" id="UP000038045"/>
    </source>
</evidence>
<organism evidence="2 3">
    <name type="scientific">Parastrongyloides trichosuri</name>
    <name type="common">Possum-specific nematode worm</name>
    <dbReference type="NCBI Taxonomy" id="131310"/>
    <lineage>
        <taxon>Eukaryota</taxon>
        <taxon>Metazoa</taxon>
        <taxon>Ecdysozoa</taxon>
        <taxon>Nematoda</taxon>
        <taxon>Chromadorea</taxon>
        <taxon>Rhabditida</taxon>
        <taxon>Tylenchina</taxon>
        <taxon>Panagrolaimomorpha</taxon>
        <taxon>Strongyloidoidea</taxon>
        <taxon>Strongyloididae</taxon>
        <taxon>Parastrongyloides</taxon>
    </lineage>
</organism>
<name>A0A0N5A2K6_PARTI</name>
<evidence type="ECO:0000313" key="3">
    <source>
        <dbReference type="WBParaSite" id="PTRK_0001586850.1"/>
    </source>
</evidence>
<dbReference type="Proteomes" id="UP000038045">
    <property type="component" value="Unplaced"/>
</dbReference>
<protein>
    <submittedName>
        <fullName evidence="3">Uncharacterized protein</fullName>
    </submittedName>
</protein>
<keyword evidence="1" id="KW-1133">Transmembrane helix</keyword>
<evidence type="ECO:0000256" key="1">
    <source>
        <dbReference type="SAM" id="Phobius"/>
    </source>
</evidence>
<keyword evidence="1" id="KW-0472">Membrane</keyword>
<keyword evidence="1" id="KW-0812">Transmembrane</keyword>
<keyword evidence="2" id="KW-1185">Reference proteome</keyword>
<sequence length="57" mass="7171">MFVYVKINKLKILLFFIKTLYLSIYIYSKDYCFKYNSIIKSFLRYIFFLCCLFMMFK</sequence>
<feature type="transmembrane region" description="Helical" evidence="1">
    <location>
        <begin position="12"/>
        <end position="28"/>
    </location>
</feature>
<feature type="transmembrane region" description="Helical" evidence="1">
    <location>
        <begin position="34"/>
        <end position="56"/>
    </location>
</feature>
<reference evidence="3" key="1">
    <citation type="submission" date="2017-02" db="UniProtKB">
        <authorList>
            <consortium name="WormBaseParasite"/>
        </authorList>
    </citation>
    <scope>IDENTIFICATION</scope>
</reference>